<sequence>MEVREGRAKGGVPCFAWLKELCGDRGDGVPSLFHPAPPYPNTPCPHVLQVLSGGDTCAGGVTSAMPPPPGLSVCLSRHPPPIKRIGEMPGLNPYQCQRGMPCAAPPVGHVSPAPRGQQRRRCATAASPQDESGSARRASVPLGHRASRTYP</sequence>
<protein>
    <submittedName>
        <fullName evidence="2">Uncharacterized protein</fullName>
    </submittedName>
</protein>
<reference evidence="2" key="1">
    <citation type="journal article" date="2023" name="Science">
        <title>Genome structures resolve the early diversification of teleost fishes.</title>
        <authorList>
            <person name="Parey E."/>
            <person name="Louis A."/>
            <person name="Montfort J."/>
            <person name="Bouchez O."/>
            <person name="Roques C."/>
            <person name="Iampietro C."/>
            <person name="Lluch J."/>
            <person name="Castinel A."/>
            <person name="Donnadieu C."/>
            <person name="Desvignes T."/>
            <person name="Floi Bucao C."/>
            <person name="Jouanno E."/>
            <person name="Wen M."/>
            <person name="Mejri S."/>
            <person name="Dirks R."/>
            <person name="Jansen H."/>
            <person name="Henkel C."/>
            <person name="Chen W.J."/>
            <person name="Zahm M."/>
            <person name="Cabau C."/>
            <person name="Klopp C."/>
            <person name="Thompson A.W."/>
            <person name="Robinson-Rechavi M."/>
            <person name="Braasch I."/>
            <person name="Lecointre G."/>
            <person name="Bobe J."/>
            <person name="Postlethwait J.H."/>
            <person name="Berthelot C."/>
            <person name="Roest Crollius H."/>
            <person name="Guiguen Y."/>
        </authorList>
    </citation>
    <scope>NUCLEOTIDE SEQUENCE</scope>
    <source>
        <strain evidence="2">WJC10195</strain>
    </source>
</reference>
<comment type="caution">
    <text evidence="2">The sequence shown here is derived from an EMBL/GenBank/DDBJ whole genome shotgun (WGS) entry which is preliminary data.</text>
</comment>
<feature type="region of interest" description="Disordered" evidence="1">
    <location>
        <begin position="106"/>
        <end position="151"/>
    </location>
</feature>
<dbReference type="Proteomes" id="UP001152622">
    <property type="component" value="Chromosome 3"/>
</dbReference>
<accession>A0A9Q1J6J6</accession>
<organism evidence="2 3">
    <name type="scientific">Synaphobranchus kaupii</name>
    <name type="common">Kaup's arrowtooth eel</name>
    <dbReference type="NCBI Taxonomy" id="118154"/>
    <lineage>
        <taxon>Eukaryota</taxon>
        <taxon>Metazoa</taxon>
        <taxon>Chordata</taxon>
        <taxon>Craniata</taxon>
        <taxon>Vertebrata</taxon>
        <taxon>Euteleostomi</taxon>
        <taxon>Actinopterygii</taxon>
        <taxon>Neopterygii</taxon>
        <taxon>Teleostei</taxon>
        <taxon>Anguilliformes</taxon>
        <taxon>Synaphobranchidae</taxon>
        <taxon>Synaphobranchus</taxon>
    </lineage>
</organism>
<evidence type="ECO:0000313" key="2">
    <source>
        <dbReference type="EMBL" id="KAJ8371415.1"/>
    </source>
</evidence>
<dbReference type="AlphaFoldDB" id="A0A9Q1J6J6"/>
<dbReference type="EMBL" id="JAINUF010000003">
    <property type="protein sequence ID" value="KAJ8371415.1"/>
    <property type="molecule type" value="Genomic_DNA"/>
</dbReference>
<name>A0A9Q1J6J6_SYNKA</name>
<evidence type="ECO:0000256" key="1">
    <source>
        <dbReference type="SAM" id="MobiDB-lite"/>
    </source>
</evidence>
<keyword evidence="3" id="KW-1185">Reference proteome</keyword>
<gene>
    <name evidence="2" type="ORF">SKAU_G00114430</name>
</gene>
<proteinExistence type="predicted"/>
<evidence type="ECO:0000313" key="3">
    <source>
        <dbReference type="Proteomes" id="UP001152622"/>
    </source>
</evidence>